<proteinExistence type="predicted"/>
<dbReference type="SUPFAM" id="SSF51695">
    <property type="entry name" value="PLC-like phosphodiesterases"/>
    <property type="match status" value="1"/>
</dbReference>
<organism evidence="4 5">
    <name type="scientific">Thielaviopsis punctulata</name>
    <dbReference type="NCBI Taxonomy" id="72032"/>
    <lineage>
        <taxon>Eukaryota</taxon>
        <taxon>Fungi</taxon>
        <taxon>Dikarya</taxon>
        <taxon>Ascomycota</taxon>
        <taxon>Pezizomycotina</taxon>
        <taxon>Sordariomycetes</taxon>
        <taxon>Hypocreomycetidae</taxon>
        <taxon>Microascales</taxon>
        <taxon>Ceratocystidaceae</taxon>
        <taxon>Thielaviopsis</taxon>
    </lineage>
</organism>
<dbReference type="SMART" id="SM00148">
    <property type="entry name" value="PLCXc"/>
    <property type="match status" value="1"/>
</dbReference>
<dbReference type="InterPro" id="IPR017946">
    <property type="entry name" value="PLC-like_Pdiesterase_TIM-brl"/>
</dbReference>
<feature type="region of interest" description="Disordered" evidence="2">
    <location>
        <begin position="165"/>
        <end position="228"/>
    </location>
</feature>
<dbReference type="AlphaFoldDB" id="A0A0F4ZJL8"/>
<keyword evidence="1" id="KW-0442">Lipid degradation</keyword>
<evidence type="ECO:0000313" key="5">
    <source>
        <dbReference type="Proteomes" id="UP000033483"/>
    </source>
</evidence>
<evidence type="ECO:0000256" key="2">
    <source>
        <dbReference type="SAM" id="MobiDB-lite"/>
    </source>
</evidence>
<dbReference type="Gene3D" id="3.20.20.190">
    <property type="entry name" value="Phosphatidylinositol (PI) phosphodiesterase"/>
    <property type="match status" value="1"/>
</dbReference>
<feature type="compositionally biased region" description="Pro residues" evidence="2">
    <location>
        <begin position="212"/>
        <end position="225"/>
    </location>
</feature>
<comment type="caution">
    <text evidence="4">The sequence shown here is derived from an EMBL/GenBank/DDBJ whole genome shotgun (WGS) entry which is preliminary data.</text>
</comment>
<dbReference type="Proteomes" id="UP000033483">
    <property type="component" value="Unassembled WGS sequence"/>
</dbReference>
<dbReference type="PROSITE" id="PS50007">
    <property type="entry name" value="PIPLC_X_DOMAIN"/>
    <property type="match status" value="1"/>
</dbReference>
<dbReference type="GO" id="GO:0048015">
    <property type="term" value="P:phosphatidylinositol-mediated signaling"/>
    <property type="evidence" value="ECO:0007669"/>
    <property type="project" value="TreeGrafter"/>
</dbReference>
<feature type="non-terminal residue" evidence="4">
    <location>
        <position position="1"/>
    </location>
</feature>
<dbReference type="EC" id="3.1.4.11" evidence="1"/>
<keyword evidence="5" id="KW-1185">Reference proteome</keyword>
<protein>
    <recommendedName>
        <fullName evidence="1">Phosphoinositide phospholipase C</fullName>
        <ecNumber evidence="1">3.1.4.11</ecNumber>
    </recommendedName>
</protein>
<reference evidence="4 5" key="1">
    <citation type="submission" date="2015-03" db="EMBL/GenBank/DDBJ databases">
        <authorList>
            <person name="Radwan O."/>
            <person name="Al-Naeli F.A."/>
            <person name="Rendon G.A."/>
            <person name="Fields C."/>
        </authorList>
    </citation>
    <scope>NUCLEOTIDE SEQUENCE [LARGE SCALE GENOMIC DNA]</scope>
    <source>
        <strain evidence="4">CR-DP1</strain>
    </source>
</reference>
<dbReference type="EMBL" id="LAEV01000441">
    <property type="protein sequence ID" value="KKA30301.1"/>
    <property type="molecule type" value="Genomic_DNA"/>
</dbReference>
<evidence type="ECO:0000259" key="3">
    <source>
        <dbReference type="SMART" id="SM00148"/>
    </source>
</evidence>
<dbReference type="PANTHER" id="PTHR10336:SF82">
    <property type="entry name" value="PHOSPHOINOSITIDE PHOSPHOLIPASE C"/>
    <property type="match status" value="1"/>
</dbReference>
<accession>A0A0F4ZJL8</accession>
<name>A0A0F4ZJL8_9PEZI</name>
<sequence length="495" mass="53508">KFRSLQRRGKHLNGKLYNEYELALSSFKGIDVSELRHQNKQKQHNHKKSWRARHFGSTARHGFSLFPVSNPRYSDPVPRPDTDPDPSPAPDSDSGRDVSAAGLDPGSDSDSDSPDARVRCLFSLPNNHTVRALRSLINVTTVLAPASAIYDRSPIMLRDAATTATATTTTTATATGTLETPTPARSLRASRSPSRSLTSPPSASADSVALPPARPMSPTVTPPTPLETRSTDDLFAAFSRARLISAVASRSLHQVATAAAAAAAASTTITTTTTPTTPTTTATSSNTTAANTRAAAAAVQAHGDAPSSHVPHSAQTWPNQIVAGPPRLQTEVVRPVTAAQYFPPTLEVQRRILQVYKKLRAEGDMEKLRPFLGDAVDVETHADNHKDEKSESDVIKMFLSMDSGNAIAPLPPKDLSLPITNYFINSSHNTYLDGHQWASKCSPDEYMKVLLRGCRCVEIDVWNGDTNNSLTGELFPNTAKYWITNAQPKQESQSE</sequence>
<dbReference type="OrthoDB" id="269822at2759"/>
<dbReference type="Pfam" id="PF00388">
    <property type="entry name" value="PI-PLC-X"/>
    <property type="match status" value="1"/>
</dbReference>
<dbReference type="PRINTS" id="PR00390">
    <property type="entry name" value="PHPHLIPASEC"/>
</dbReference>
<feature type="compositionally biased region" description="Low complexity" evidence="2">
    <location>
        <begin position="97"/>
        <end position="106"/>
    </location>
</feature>
<evidence type="ECO:0000256" key="1">
    <source>
        <dbReference type="RuleBase" id="RU361133"/>
    </source>
</evidence>
<dbReference type="PANTHER" id="PTHR10336">
    <property type="entry name" value="PHOSPHOINOSITIDE-SPECIFIC PHOSPHOLIPASE C FAMILY PROTEIN"/>
    <property type="match status" value="1"/>
</dbReference>
<evidence type="ECO:0000313" key="4">
    <source>
        <dbReference type="EMBL" id="KKA30301.1"/>
    </source>
</evidence>
<feature type="region of interest" description="Disordered" evidence="2">
    <location>
        <begin position="66"/>
        <end position="115"/>
    </location>
</feature>
<dbReference type="GO" id="GO:0051209">
    <property type="term" value="P:release of sequestered calcium ion into cytosol"/>
    <property type="evidence" value="ECO:0007669"/>
    <property type="project" value="TreeGrafter"/>
</dbReference>
<keyword evidence="1" id="KW-0443">Lipid metabolism</keyword>
<dbReference type="GO" id="GO:0016042">
    <property type="term" value="P:lipid catabolic process"/>
    <property type="evidence" value="ECO:0007669"/>
    <property type="project" value="UniProtKB-KW"/>
</dbReference>
<dbReference type="InterPro" id="IPR000909">
    <property type="entry name" value="PLipase_C_PInositol-sp_X_dom"/>
</dbReference>
<feature type="domain" description="Phosphatidylinositol-specific phospholipase C X" evidence="3">
    <location>
        <begin position="413"/>
        <end position="490"/>
    </location>
</feature>
<dbReference type="GO" id="GO:0004435">
    <property type="term" value="F:phosphatidylinositol-4,5-bisphosphate phospholipase C activity"/>
    <property type="evidence" value="ECO:0007669"/>
    <property type="project" value="UniProtKB-EC"/>
</dbReference>
<gene>
    <name evidence="4" type="ORF">TD95_005351</name>
</gene>
<keyword evidence="1" id="KW-0378">Hydrolase</keyword>
<comment type="catalytic activity">
    <reaction evidence="1">
        <text>a 1,2-diacyl-sn-glycero-3-phospho-(1D-myo-inositol-4,5-bisphosphate) + H2O = 1D-myo-inositol 1,4,5-trisphosphate + a 1,2-diacyl-sn-glycerol + H(+)</text>
        <dbReference type="Rhea" id="RHEA:33179"/>
        <dbReference type="ChEBI" id="CHEBI:15377"/>
        <dbReference type="ChEBI" id="CHEBI:15378"/>
        <dbReference type="ChEBI" id="CHEBI:17815"/>
        <dbReference type="ChEBI" id="CHEBI:58456"/>
        <dbReference type="ChEBI" id="CHEBI:203600"/>
        <dbReference type="EC" id="3.1.4.11"/>
    </reaction>
</comment>
<dbReference type="InterPro" id="IPR001192">
    <property type="entry name" value="PI-PLC_fam"/>
</dbReference>
<feature type="compositionally biased region" description="Low complexity" evidence="2">
    <location>
        <begin position="165"/>
        <end position="205"/>
    </location>
</feature>